<dbReference type="SUPFAM" id="SSF48403">
    <property type="entry name" value="Ankyrin repeat"/>
    <property type="match status" value="1"/>
</dbReference>
<dbReference type="InParanoid" id="A0A3N4KL62"/>
<organism evidence="4 5">
    <name type="scientific">Morchella conica CCBAS932</name>
    <dbReference type="NCBI Taxonomy" id="1392247"/>
    <lineage>
        <taxon>Eukaryota</taxon>
        <taxon>Fungi</taxon>
        <taxon>Dikarya</taxon>
        <taxon>Ascomycota</taxon>
        <taxon>Pezizomycotina</taxon>
        <taxon>Pezizomycetes</taxon>
        <taxon>Pezizales</taxon>
        <taxon>Morchellaceae</taxon>
        <taxon>Morchella</taxon>
    </lineage>
</organism>
<feature type="non-terminal residue" evidence="4">
    <location>
        <position position="1"/>
    </location>
</feature>
<evidence type="ECO:0000256" key="1">
    <source>
        <dbReference type="ARBA" id="ARBA00022737"/>
    </source>
</evidence>
<dbReference type="Gene3D" id="1.25.40.20">
    <property type="entry name" value="Ankyrin repeat-containing domain"/>
    <property type="match status" value="1"/>
</dbReference>
<name>A0A3N4KL62_9PEZI</name>
<sequence length="128" mass="13917">TALHRAATKADVDLVRQLIKAGANVNIACRLGRTPLMWAASKKSLEVIKILVEEEGANVHHITDDKRNVLHLASTEGTIETVNYFVGKGVDITAADNQGRTPLHWAAAYGNGRTFRALLRHGADPKVK</sequence>
<dbReference type="Pfam" id="PF12796">
    <property type="entry name" value="Ank_2"/>
    <property type="match status" value="1"/>
</dbReference>
<protein>
    <submittedName>
        <fullName evidence="4">Ankyrin</fullName>
    </submittedName>
</protein>
<keyword evidence="2 3" id="KW-0040">ANK repeat</keyword>
<dbReference type="Pfam" id="PF13637">
    <property type="entry name" value="Ank_4"/>
    <property type="match status" value="1"/>
</dbReference>
<dbReference type="STRING" id="1392247.A0A3N4KL62"/>
<proteinExistence type="predicted"/>
<dbReference type="SMART" id="SM00248">
    <property type="entry name" value="ANK"/>
    <property type="match status" value="4"/>
</dbReference>
<evidence type="ECO:0000256" key="2">
    <source>
        <dbReference type="ARBA" id="ARBA00023043"/>
    </source>
</evidence>
<evidence type="ECO:0000313" key="4">
    <source>
        <dbReference type="EMBL" id="RPB09071.1"/>
    </source>
</evidence>
<dbReference type="PROSITE" id="PS50297">
    <property type="entry name" value="ANK_REP_REGION"/>
    <property type="match status" value="3"/>
</dbReference>
<evidence type="ECO:0000256" key="3">
    <source>
        <dbReference type="PROSITE-ProRule" id="PRU00023"/>
    </source>
</evidence>
<reference evidence="4 5" key="1">
    <citation type="journal article" date="2018" name="Nat. Ecol. Evol.">
        <title>Pezizomycetes genomes reveal the molecular basis of ectomycorrhizal truffle lifestyle.</title>
        <authorList>
            <person name="Murat C."/>
            <person name="Payen T."/>
            <person name="Noel B."/>
            <person name="Kuo A."/>
            <person name="Morin E."/>
            <person name="Chen J."/>
            <person name="Kohler A."/>
            <person name="Krizsan K."/>
            <person name="Balestrini R."/>
            <person name="Da Silva C."/>
            <person name="Montanini B."/>
            <person name="Hainaut M."/>
            <person name="Levati E."/>
            <person name="Barry K.W."/>
            <person name="Belfiori B."/>
            <person name="Cichocki N."/>
            <person name="Clum A."/>
            <person name="Dockter R.B."/>
            <person name="Fauchery L."/>
            <person name="Guy J."/>
            <person name="Iotti M."/>
            <person name="Le Tacon F."/>
            <person name="Lindquist E.A."/>
            <person name="Lipzen A."/>
            <person name="Malagnac F."/>
            <person name="Mello A."/>
            <person name="Molinier V."/>
            <person name="Miyauchi S."/>
            <person name="Poulain J."/>
            <person name="Riccioni C."/>
            <person name="Rubini A."/>
            <person name="Sitrit Y."/>
            <person name="Splivallo R."/>
            <person name="Traeger S."/>
            <person name="Wang M."/>
            <person name="Zifcakova L."/>
            <person name="Wipf D."/>
            <person name="Zambonelli A."/>
            <person name="Paolocci F."/>
            <person name="Nowrousian M."/>
            <person name="Ottonello S."/>
            <person name="Baldrian P."/>
            <person name="Spatafora J.W."/>
            <person name="Henrissat B."/>
            <person name="Nagy L.G."/>
            <person name="Aury J.M."/>
            <person name="Wincker P."/>
            <person name="Grigoriev I.V."/>
            <person name="Bonfante P."/>
            <person name="Martin F.M."/>
        </authorList>
    </citation>
    <scope>NUCLEOTIDE SEQUENCE [LARGE SCALE GENOMIC DNA]</scope>
    <source>
        <strain evidence="4 5">CCBAS932</strain>
    </source>
</reference>
<feature type="repeat" description="ANK" evidence="3">
    <location>
        <begin position="98"/>
        <end position="128"/>
    </location>
</feature>
<feature type="repeat" description="ANK" evidence="3">
    <location>
        <begin position="1"/>
        <end position="30"/>
    </location>
</feature>
<dbReference type="PANTHER" id="PTHR24171">
    <property type="entry name" value="ANKYRIN REPEAT DOMAIN-CONTAINING PROTEIN 39-RELATED"/>
    <property type="match status" value="1"/>
</dbReference>
<dbReference type="InterPro" id="IPR036770">
    <property type="entry name" value="Ankyrin_rpt-contain_sf"/>
</dbReference>
<keyword evidence="1" id="KW-0677">Repeat</keyword>
<dbReference type="InterPro" id="IPR002110">
    <property type="entry name" value="Ankyrin_rpt"/>
</dbReference>
<dbReference type="OrthoDB" id="341259at2759"/>
<dbReference type="AlphaFoldDB" id="A0A3N4KL62"/>
<keyword evidence="5" id="KW-1185">Reference proteome</keyword>
<dbReference type="EMBL" id="ML119156">
    <property type="protein sequence ID" value="RPB09071.1"/>
    <property type="molecule type" value="Genomic_DNA"/>
</dbReference>
<feature type="non-terminal residue" evidence="4">
    <location>
        <position position="128"/>
    </location>
</feature>
<evidence type="ECO:0000313" key="5">
    <source>
        <dbReference type="Proteomes" id="UP000277580"/>
    </source>
</evidence>
<feature type="repeat" description="ANK" evidence="3">
    <location>
        <begin position="65"/>
        <end position="97"/>
    </location>
</feature>
<accession>A0A3N4KL62</accession>
<gene>
    <name evidence="4" type="ORF">P167DRAFT_477738</name>
</gene>
<dbReference type="Proteomes" id="UP000277580">
    <property type="component" value="Unassembled WGS sequence"/>
</dbReference>
<dbReference type="PROSITE" id="PS50088">
    <property type="entry name" value="ANK_REPEAT"/>
    <property type="match status" value="3"/>
</dbReference>